<proteinExistence type="predicted"/>
<name>A0A1Y5IPV7_OSTTA</name>
<evidence type="ECO:0000313" key="1">
    <source>
        <dbReference type="EMBL" id="OUS49035.1"/>
    </source>
</evidence>
<dbReference type="Proteomes" id="UP000195557">
    <property type="component" value="Unassembled WGS sequence"/>
</dbReference>
<accession>A0A1Y5IPV7</accession>
<sequence>MALRRVLRSDAFYSVIEPYRAIWCIALPPDQRRDDSGSTSASTRVEASGAEDAPCAKCWGVSASNAYHNLASARGVAMVRTPGEVPASALARMVFGSEKSGVPLGGLLLAPTTEGAVTAADAERVAELLTKTDARFANVPFGFWDGRSDVDSWRSPEDAKHPEEDARAPAAARVARGRLQAFLESTQGALNTFG</sequence>
<dbReference type="AlphaFoldDB" id="A0A1Y5IPV7"/>
<protein>
    <submittedName>
        <fullName evidence="1">Uncharacterized protein</fullName>
    </submittedName>
</protein>
<gene>
    <name evidence="1" type="ORF">BE221DRAFT_203330</name>
</gene>
<dbReference type="EMBL" id="KZ155772">
    <property type="protein sequence ID" value="OUS49035.1"/>
    <property type="molecule type" value="Genomic_DNA"/>
</dbReference>
<reference evidence="1" key="1">
    <citation type="submission" date="2017-04" db="EMBL/GenBank/DDBJ databases">
        <title>Population genomics of picophytoplankton unveils novel chromosome hypervariability.</title>
        <authorList>
            <consortium name="DOE Joint Genome Institute"/>
            <person name="Blanc-Mathieu R."/>
            <person name="Krasovec M."/>
            <person name="Hebrard M."/>
            <person name="Yau S."/>
            <person name="Desgranges E."/>
            <person name="Martin J."/>
            <person name="Schackwitz W."/>
            <person name="Kuo A."/>
            <person name="Salin G."/>
            <person name="Donnadieu C."/>
            <person name="Desdevises Y."/>
            <person name="Sanchez-Ferandin S."/>
            <person name="Moreau H."/>
            <person name="Rivals E."/>
            <person name="Grigoriev I.V."/>
            <person name="Grimsley N."/>
            <person name="Eyre-Walker A."/>
            <person name="Piganeau G."/>
        </authorList>
    </citation>
    <scope>NUCLEOTIDE SEQUENCE [LARGE SCALE GENOMIC DNA]</scope>
    <source>
        <strain evidence="1">RCC 1115</strain>
    </source>
</reference>
<organism evidence="1">
    <name type="scientific">Ostreococcus tauri</name>
    <name type="common">Marine green alga</name>
    <dbReference type="NCBI Taxonomy" id="70448"/>
    <lineage>
        <taxon>Eukaryota</taxon>
        <taxon>Viridiplantae</taxon>
        <taxon>Chlorophyta</taxon>
        <taxon>Mamiellophyceae</taxon>
        <taxon>Mamiellales</taxon>
        <taxon>Bathycoccaceae</taxon>
        <taxon>Ostreococcus</taxon>
    </lineage>
</organism>